<dbReference type="Pfam" id="PF01047">
    <property type="entry name" value="MarR"/>
    <property type="match status" value="1"/>
</dbReference>
<keyword evidence="3" id="KW-0804">Transcription</keyword>
<evidence type="ECO:0000313" key="5">
    <source>
        <dbReference type="EMBL" id="MFD1939108.1"/>
    </source>
</evidence>
<sequence>MQLLVKHVRLAKEAALAEVGIQDFEFETLHRLASRDTRQATPSELASELMLSPAGMTGRIDTLEKAGLVRRIRSEEDRRRVDVALTGKGHDLWQAAMAVRATAEAEMVAALEPGEQEALDRLLKRMLVSLETARRPS</sequence>
<name>A0ABW4TAS1_9ACTN</name>
<dbReference type="Proteomes" id="UP001597368">
    <property type="component" value="Unassembled WGS sequence"/>
</dbReference>
<organism evidence="5 6">
    <name type="scientific">Nonomuraea mangrovi</name>
    <dbReference type="NCBI Taxonomy" id="2316207"/>
    <lineage>
        <taxon>Bacteria</taxon>
        <taxon>Bacillati</taxon>
        <taxon>Actinomycetota</taxon>
        <taxon>Actinomycetes</taxon>
        <taxon>Streptosporangiales</taxon>
        <taxon>Streptosporangiaceae</taxon>
        <taxon>Nonomuraea</taxon>
    </lineage>
</organism>
<dbReference type="InterPro" id="IPR036388">
    <property type="entry name" value="WH-like_DNA-bd_sf"/>
</dbReference>
<keyword evidence="6" id="KW-1185">Reference proteome</keyword>
<dbReference type="SMART" id="SM00347">
    <property type="entry name" value="HTH_MARR"/>
    <property type="match status" value="1"/>
</dbReference>
<dbReference type="RefSeq" id="WP_379581193.1">
    <property type="nucleotide sequence ID" value="NZ_JBHUFV010000079.1"/>
</dbReference>
<dbReference type="SUPFAM" id="SSF46785">
    <property type="entry name" value="Winged helix' DNA-binding domain"/>
    <property type="match status" value="1"/>
</dbReference>
<feature type="domain" description="HTH marR-type" evidence="4">
    <location>
        <begin position="1"/>
        <end position="128"/>
    </location>
</feature>
<dbReference type="InterPro" id="IPR036390">
    <property type="entry name" value="WH_DNA-bd_sf"/>
</dbReference>
<proteinExistence type="predicted"/>
<dbReference type="PANTHER" id="PTHR42756">
    <property type="entry name" value="TRANSCRIPTIONAL REGULATOR, MARR"/>
    <property type="match status" value="1"/>
</dbReference>
<evidence type="ECO:0000256" key="2">
    <source>
        <dbReference type="ARBA" id="ARBA00023125"/>
    </source>
</evidence>
<protein>
    <submittedName>
        <fullName evidence="5">MarR family winged helix-turn-helix transcriptional regulator</fullName>
    </submittedName>
</protein>
<gene>
    <name evidence="5" type="ORF">ACFSKW_47370</name>
</gene>
<dbReference type="PRINTS" id="PR00598">
    <property type="entry name" value="HTHMARR"/>
</dbReference>
<evidence type="ECO:0000313" key="6">
    <source>
        <dbReference type="Proteomes" id="UP001597368"/>
    </source>
</evidence>
<evidence type="ECO:0000256" key="3">
    <source>
        <dbReference type="ARBA" id="ARBA00023163"/>
    </source>
</evidence>
<keyword evidence="2" id="KW-0238">DNA-binding</keyword>
<keyword evidence="1" id="KW-0805">Transcription regulation</keyword>
<evidence type="ECO:0000259" key="4">
    <source>
        <dbReference type="PROSITE" id="PS50995"/>
    </source>
</evidence>
<evidence type="ECO:0000256" key="1">
    <source>
        <dbReference type="ARBA" id="ARBA00023015"/>
    </source>
</evidence>
<dbReference type="EMBL" id="JBHUFV010000079">
    <property type="protein sequence ID" value="MFD1939108.1"/>
    <property type="molecule type" value="Genomic_DNA"/>
</dbReference>
<dbReference type="Gene3D" id="1.10.10.10">
    <property type="entry name" value="Winged helix-like DNA-binding domain superfamily/Winged helix DNA-binding domain"/>
    <property type="match status" value="1"/>
</dbReference>
<comment type="caution">
    <text evidence="5">The sequence shown here is derived from an EMBL/GenBank/DDBJ whole genome shotgun (WGS) entry which is preliminary data.</text>
</comment>
<dbReference type="PROSITE" id="PS50995">
    <property type="entry name" value="HTH_MARR_2"/>
    <property type="match status" value="1"/>
</dbReference>
<dbReference type="InterPro" id="IPR000835">
    <property type="entry name" value="HTH_MarR-typ"/>
</dbReference>
<dbReference type="PANTHER" id="PTHR42756:SF1">
    <property type="entry name" value="TRANSCRIPTIONAL REPRESSOR OF EMRAB OPERON"/>
    <property type="match status" value="1"/>
</dbReference>
<reference evidence="6" key="1">
    <citation type="journal article" date="2019" name="Int. J. Syst. Evol. Microbiol.">
        <title>The Global Catalogue of Microorganisms (GCM) 10K type strain sequencing project: providing services to taxonomists for standard genome sequencing and annotation.</title>
        <authorList>
            <consortium name="The Broad Institute Genomics Platform"/>
            <consortium name="The Broad Institute Genome Sequencing Center for Infectious Disease"/>
            <person name="Wu L."/>
            <person name="Ma J."/>
        </authorList>
    </citation>
    <scope>NUCLEOTIDE SEQUENCE [LARGE SCALE GENOMIC DNA]</scope>
    <source>
        <strain evidence="6">ICMP 6774ER</strain>
    </source>
</reference>
<accession>A0ABW4TAS1</accession>